<dbReference type="PANTHER" id="PTHR30151:SF20">
    <property type="entry name" value="ABC TRANSPORTER PERMEASE PROTEIN HI_0355-RELATED"/>
    <property type="match status" value="1"/>
</dbReference>
<feature type="transmembrane region" description="Helical" evidence="7">
    <location>
        <begin position="251"/>
        <end position="271"/>
    </location>
</feature>
<dbReference type="SUPFAM" id="SSF161098">
    <property type="entry name" value="MetI-like"/>
    <property type="match status" value="1"/>
</dbReference>
<accession>A0A9P1JZ88</accession>
<evidence type="ECO:0000256" key="4">
    <source>
        <dbReference type="ARBA" id="ARBA00022692"/>
    </source>
</evidence>
<evidence type="ECO:0000313" key="9">
    <source>
        <dbReference type="EMBL" id="CCD02615.1"/>
    </source>
</evidence>
<feature type="transmembrane region" description="Helical" evidence="7">
    <location>
        <begin position="98"/>
        <end position="117"/>
    </location>
</feature>
<reference evidence="9 10" key="1">
    <citation type="journal article" date="2011" name="PLoS Genet.">
        <title>Azospirillum genomes reveal transition of bacteria from aquatic to terrestrial environments.</title>
        <authorList>
            <person name="Wisniewski-Dye F."/>
            <person name="Borziak K."/>
            <person name="Khalsa-Moyers G."/>
            <person name="Alexandre G."/>
            <person name="Sukharnikov L.O."/>
            <person name="Wuichet K."/>
            <person name="Hurst G.B."/>
            <person name="McDonald W.H."/>
            <person name="Robertson J.S."/>
            <person name="Barbe V."/>
            <person name="Calteau A."/>
            <person name="Rouy Z."/>
            <person name="Mangenot S."/>
            <person name="Prigent-Combaret C."/>
            <person name="Normand P."/>
            <person name="Boyer M."/>
            <person name="Siguier P."/>
            <person name="Dessaux Y."/>
            <person name="Elmerich C."/>
            <person name="Condemine G."/>
            <person name="Krishnen G."/>
            <person name="Kennedy I."/>
            <person name="Paterson A.H."/>
            <person name="Gonzalez V."/>
            <person name="Mavingui P."/>
            <person name="Zhulin I.B."/>
        </authorList>
    </citation>
    <scope>NUCLEOTIDE SEQUENCE [LARGE SCALE GENOMIC DNA]</scope>
    <source>
        <strain evidence="9 10">Sp245</strain>
    </source>
</reference>
<evidence type="ECO:0000256" key="2">
    <source>
        <dbReference type="ARBA" id="ARBA00022448"/>
    </source>
</evidence>
<evidence type="ECO:0000256" key="6">
    <source>
        <dbReference type="ARBA" id="ARBA00023136"/>
    </source>
</evidence>
<feature type="transmembrane region" description="Helical" evidence="7">
    <location>
        <begin position="209"/>
        <end position="231"/>
    </location>
</feature>
<evidence type="ECO:0000313" key="10">
    <source>
        <dbReference type="Proteomes" id="UP000007319"/>
    </source>
</evidence>
<protein>
    <submittedName>
        <fullName evidence="9">ABC-type nitrate/sulfonate/bicarbonate transport system permease component</fullName>
    </submittedName>
</protein>
<organism evidence="9 10">
    <name type="scientific">Azospirillum baldaniorum</name>
    <dbReference type="NCBI Taxonomy" id="1064539"/>
    <lineage>
        <taxon>Bacteria</taxon>
        <taxon>Pseudomonadati</taxon>
        <taxon>Pseudomonadota</taxon>
        <taxon>Alphaproteobacteria</taxon>
        <taxon>Rhodospirillales</taxon>
        <taxon>Azospirillaceae</taxon>
        <taxon>Azospirillum</taxon>
    </lineage>
</organism>
<keyword evidence="4 7" id="KW-0812">Transmembrane</keyword>
<keyword evidence="2 7" id="KW-0813">Transport</keyword>
<dbReference type="InterPro" id="IPR000515">
    <property type="entry name" value="MetI-like"/>
</dbReference>
<keyword evidence="9" id="KW-0614">Plasmid</keyword>
<keyword evidence="10" id="KW-1185">Reference proteome</keyword>
<evidence type="ECO:0000256" key="1">
    <source>
        <dbReference type="ARBA" id="ARBA00004651"/>
    </source>
</evidence>
<feature type="transmembrane region" description="Helical" evidence="7">
    <location>
        <begin position="129"/>
        <end position="151"/>
    </location>
</feature>
<feature type="domain" description="ABC transmembrane type-1" evidence="8">
    <location>
        <begin position="91"/>
        <end position="271"/>
    </location>
</feature>
<dbReference type="PROSITE" id="PS50928">
    <property type="entry name" value="ABC_TM1"/>
    <property type="match status" value="1"/>
</dbReference>
<proteinExistence type="inferred from homology"/>
<dbReference type="AlphaFoldDB" id="A0A9P1JZ88"/>
<dbReference type="RefSeq" id="WP_014199135.1">
    <property type="nucleotide sequence ID" value="NC_016595.1"/>
</dbReference>
<dbReference type="Pfam" id="PF00528">
    <property type="entry name" value="BPD_transp_1"/>
    <property type="match status" value="1"/>
</dbReference>
<dbReference type="KEGG" id="abs:AZOBR_p330016"/>
<sequence length="287" mass="30207">MMSKPDITLAVADPTIESAPASESPPRAPRPVNGTLIAGLGLVALFAGWALAVRFLDVPSYILPSPAAVWKALWSGLAVSPSDPLGYYLPLWGTLKNAAIGLAAGGGLGLLLGSLMAESRTIEKLLMPYAFALQSLPKVAIAPLVVIWFGFGDGSKIAIAGLLSFFPILINSFTGLRSVDPEKIDLMRSLSASRFETYRIVKLPNAAPYIFAGLDMAVVYALLGTIVAEFLGAQQGMGVVITQAQAVTDVAGVFAALVILGAFGILLHGIVRGLEQRIVHWGNRGRK</sequence>
<keyword evidence="6 7" id="KW-0472">Membrane</keyword>
<name>A0A9P1JZ88_9PROT</name>
<evidence type="ECO:0000259" key="8">
    <source>
        <dbReference type="PROSITE" id="PS50928"/>
    </source>
</evidence>
<dbReference type="Gene3D" id="1.10.3720.10">
    <property type="entry name" value="MetI-like"/>
    <property type="match status" value="1"/>
</dbReference>
<keyword evidence="3" id="KW-1003">Cell membrane</keyword>
<geneLocation type="plasmid" evidence="9 10">
    <name>AZOBR_p3</name>
</geneLocation>
<feature type="transmembrane region" description="Helical" evidence="7">
    <location>
        <begin position="157"/>
        <end position="179"/>
    </location>
</feature>
<dbReference type="InterPro" id="IPR035906">
    <property type="entry name" value="MetI-like_sf"/>
</dbReference>
<dbReference type="CDD" id="cd06261">
    <property type="entry name" value="TM_PBP2"/>
    <property type="match status" value="1"/>
</dbReference>
<dbReference type="GO" id="GO:0055085">
    <property type="term" value="P:transmembrane transport"/>
    <property type="evidence" value="ECO:0007669"/>
    <property type="project" value="InterPro"/>
</dbReference>
<evidence type="ECO:0000256" key="7">
    <source>
        <dbReference type="RuleBase" id="RU363032"/>
    </source>
</evidence>
<evidence type="ECO:0000256" key="3">
    <source>
        <dbReference type="ARBA" id="ARBA00022475"/>
    </source>
</evidence>
<dbReference type="PANTHER" id="PTHR30151">
    <property type="entry name" value="ALKANE SULFONATE ABC TRANSPORTER-RELATED, MEMBRANE SUBUNIT"/>
    <property type="match status" value="1"/>
</dbReference>
<evidence type="ECO:0000256" key="5">
    <source>
        <dbReference type="ARBA" id="ARBA00022989"/>
    </source>
</evidence>
<feature type="transmembrane region" description="Helical" evidence="7">
    <location>
        <begin position="36"/>
        <end position="56"/>
    </location>
</feature>
<dbReference type="GO" id="GO:0005886">
    <property type="term" value="C:plasma membrane"/>
    <property type="evidence" value="ECO:0007669"/>
    <property type="project" value="UniProtKB-SubCell"/>
</dbReference>
<dbReference type="Proteomes" id="UP000007319">
    <property type="component" value="Plasmid AZOBR_p3"/>
</dbReference>
<comment type="similarity">
    <text evidence="7">Belongs to the binding-protein-dependent transport system permease family.</text>
</comment>
<gene>
    <name evidence="9" type="ORF">AZOBR_p330016</name>
</gene>
<dbReference type="EMBL" id="HE577330">
    <property type="protein sequence ID" value="CCD02615.1"/>
    <property type="molecule type" value="Genomic_DNA"/>
</dbReference>
<keyword evidence="5 7" id="KW-1133">Transmembrane helix</keyword>
<comment type="subcellular location">
    <subcellularLocation>
        <location evidence="1 7">Cell membrane</location>
        <topology evidence="1 7">Multi-pass membrane protein</topology>
    </subcellularLocation>
</comment>